<proteinExistence type="predicted"/>
<sequence length="159" mass="17385">MKSLFLRWALIGGGLAIAVICFFFHQLWTAGVAWVASDYEGQPVLADADLKSLRGVKFVSEAAMLAQVSVDHLAVLAHEGSRATVSMQLTSSYPVTVYPTLRVFLKAGERTVRTLELGPTEYAHASRLQSEQVRVPIDLRPGETGFTAKAYYPDAEPSK</sequence>
<organism evidence="2 3">
    <name type="scientific">Ralstonia pseudosolanacearum</name>
    <dbReference type="NCBI Taxonomy" id="1310165"/>
    <lineage>
        <taxon>Bacteria</taxon>
        <taxon>Pseudomonadati</taxon>
        <taxon>Pseudomonadota</taxon>
        <taxon>Betaproteobacteria</taxon>
        <taxon>Burkholderiales</taxon>
        <taxon>Burkholderiaceae</taxon>
        <taxon>Ralstonia</taxon>
        <taxon>Ralstonia solanacearum species complex</taxon>
    </lineage>
</organism>
<comment type="caution">
    <text evidence="2">The sequence shown here is derived from an EMBL/GenBank/DDBJ whole genome shotgun (WGS) entry which is preliminary data.</text>
</comment>
<evidence type="ECO:0000313" key="3">
    <source>
        <dbReference type="Proteomes" id="UP000271222"/>
    </source>
</evidence>
<reference evidence="2 3" key="1">
    <citation type="submission" date="2018-10" db="EMBL/GenBank/DDBJ databases">
        <title>Draft Genome Sequence of Ralstonia pseudosolanacearum (R. solanacearum phylotype I) Strain Tg03 Isolated from Luffa cylindrica in China.</title>
        <authorList>
            <person name="Yuan G.-Q."/>
            <person name="Li Q.-Q."/>
            <person name="Zhang Y.-W."/>
        </authorList>
    </citation>
    <scope>NUCLEOTIDE SEQUENCE [LARGE SCALE GENOMIC DNA]</scope>
    <source>
        <strain evidence="2 3">Tg03</strain>
    </source>
</reference>
<dbReference type="Proteomes" id="UP000271222">
    <property type="component" value="Unassembled WGS sequence"/>
</dbReference>
<protein>
    <recommendedName>
        <fullName evidence="4">DUF3426 domain-containing protein</fullName>
    </recommendedName>
</protein>
<feature type="transmembrane region" description="Helical" evidence="1">
    <location>
        <begin position="6"/>
        <end position="24"/>
    </location>
</feature>
<dbReference type="EMBL" id="RJTL01000038">
    <property type="protein sequence ID" value="RNM03049.1"/>
    <property type="molecule type" value="Genomic_DNA"/>
</dbReference>
<accession>A0A454TLR6</accession>
<evidence type="ECO:0000313" key="2">
    <source>
        <dbReference type="EMBL" id="RNM03049.1"/>
    </source>
</evidence>
<evidence type="ECO:0000256" key="1">
    <source>
        <dbReference type="SAM" id="Phobius"/>
    </source>
</evidence>
<keyword evidence="1" id="KW-1133">Transmembrane helix</keyword>
<keyword evidence="1" id="KW-0472">Membrane</keyword>
<dbReference type="RefSeq" id="WP_123203767.1">
    <property type="nucleotide sequence ID" value="NZ_RJTL01000038.1"/>
</dbReference>
<dbReference type="OrthoDB" id="9001309at2"/>
<keyword evidence="1" id="KW-0812">Transmembrane</keyword>
<dbReference type="AlphaFoldDB" id="A0A454TLR6"/>
<name>A0A454TLR6_9RALS</name>
<gene>
    <name evidence="2" type="ORF">EGA29_19990</name>
</gene>
<evidence type="ECO:0008006" key="4">
    <source>
        <dbReference type="Google" id="ProtNLM"/>
    </source>
</evidence>